<protein>
    <submittedName>
        <fullName evidence="1">Uncharacterized protein</fullName>
    </submittedName>
</protein>
<proteinExistence type="predicted"/>
<reference evidence="1" key="1">
    <citation type="journal article" date="2015" name="Nature">
        <title>Complex archaea that bridge the gap between prokaryotes and eukaryotes.</title>
        <authorList>
            <person name="Spang A."/>
            <person name="Saw J.H."/>
            <person name="Jorgensen S.L."/>
            <person name="Zaremba-Niedzwiedzka K."/>
            <person name="Martijn J."/>
            <person name="Lind A.E."/>
            <person name="van Eijk R."/>
            <person name="Schleper C."/>
            <person name="Guy L."/>
            <person name="Ettema T.J."/>
        </authorList>
    </citation>
    <scope>NUCLEOTIDE SEQUENCE</scope>
</reference>
<evidence type="ECO:0000313" key="1">
    <source>
        <dbReference type="EMBL" id="KKN72363.1"/>
    </source>
</evidence>
<name>A0A0F9W2U8_9ZZZZ</name>
<dbReference type="EMBL" id="LAZR01000364">
    <property type="protein sequence ID" value="KKN72363.1"/>
    <property type="molecule type" value="Genomic_DNA"/>
</dbReference>
<sequence length="67" mass="7795">MRRYVKREVLSMEPSARLTNRGNPVSWHIKYDCGHEDLFRAHHGHFYALQGILSHGYKITMCCGECS</sequence>
<gene>
    <name evidence="1" type="ORF">LCGC14_0411900</name>
</gene>
<organism evidence="1">
    <name type="scientific">marine sediment metagenome</name>
    <dbReference type="NCBI Taxonomy" id="412755"/>
    <lineage>
        <taxon>unclassified sequences</taxon>
        <taxon>metagenomes</taxon>
        <taxon>ecological metagenomes</taxon>
    </lineage>
</organism>
<comment type="caution">
    <text evidence="1">The sequence shown here is derived from an EMBL/GenBank/DDBJ whole genome shotgun (WGS) entry which is preliminary data.</text>
</comment>
<dbReference type="AlphaFoldDB" id="A0A0F9W2U8"/>
<accession>A0A0F9W2U8</accession>